<organism evidence="2 3">
    <name type="scientific">Micromonospora sicca</name>
    <dbReference type="NCBI Taxonomy" id="2202420"/>
    <lineage>
        <taxon>Bacteria</taxon>
        <taxon>Bacillati</taxon>
        <taxon>Actinomycetota</taxon>
        <taxon>Actinomycetes</taxon>
        <taxon>Micromonosporales</taxon>
        <taxon>Micromonosporaceae</taxon>
        <taxon>Micromonospora</taxon>
    </lineage>
</organism>
<dbReference type="SUPFAM" id="SSF53474">
    <property type="entry name" value="alpha/beta-Hydrolases"/>
    <property type="match status" value="1"/>
</dbReference>
<evidence type="ECO:0000313" key="3">
    <source>
        <dbReference type="Proteomes" id="UP000246050"/>
    </source>
</evidence>
<dbReference type="GO" id="GO:0055088">
    <property type="term" value="P:lipid homeostasis"/>
    <property type="evidence" value="ECO:0007669"/>
    <property type="project" value="TreeGrafter"/>
</dbReference>
<name>A0A317CYL3_9ACTN</name>
<sequence>MRSRAVGEPRADVPELVLVQGMGVADYLMPGLGALGEWTRAHLVELPGFAGSGEPPHELTVVEFGDAVADWLAAQRLGPVVLAGHSSGTQVAAQAAVGHPDVRGVVLASPTVDPVARSPLRLLIRWRLDGRREPPGLTQSHRPEWKRAGLRRMLHLARAHLDHTIEEPVTRFRVPLLVIRGRDDMISTSRWGRQLAALPSTGEYVEVAGAHTFPWLDPKAWSEPMRRFATGLG</sequence>
<dbReference type="GO" id="GO:0006654">
    <property type="term" value="P:phosphatidic acid biosynthetic process"/>
    <property type="evidence" value="ECO:0007669"/>
    <property type="project" value="TreeGrafter"/>
</dbReference>
<dbReference type="GO" id="GO:0042171">
    <property type="term" value="F:lysophosphatidic acid acyltransferase activity"/>
    <property type="evidence" value="ECO:0007669"/>
    <property type="project" value="TreeGrafter"/>
</dbReference>
<dbReference type="Gene3D" id="3.40.50.1820">
    <property type="entry name" value="alpha/beta hydrolase"/>
    <property type="match status" value="1"/>
</dbReference>
<dbReference type="PANTHER" id="PTHR42886:SF29">
    <property type="entry name" value="PUMMELIG, ISOFORM A"/>
    <property type="match status" value="1"/>
</dbReference>
<dbReference type="InterPro" id="IPR000073">
    <property type="entry name" value="AB_hydrolase_1"/>
</dbReference>
<dbReference type="Proteomes" id="UP000246050">
    <property type="component" value="Unassembled WGS sequence"/>
</dbReference>
<accession>A0A317CYL3</accession>
<dbReference type="EMBL" id="QGKS01000493">
    <property type="protein sequence ID" value="PWR06970.1"/>
    <property type="molecule type" value="Genomic_DNA"/>
</dbReference>
<dbReference type="Pfam" id="PF12697">
    <property type="entry name" value="Abhydrolase_6"/>
    <property type="match status" value="1"/>
</dbReference>
<dbReference type="RefSeq" id="WP_109805752.1">
    <property type="nucleotide sequence ID" value="NZ_QGKS01000493.1"/>
</dbReference>
<dbReference type="OrthoDB" id="9769541at2"/>
<dbReference type="PANTHER" id="PTHR42886">
    <property type="entry name" value="RE40534P-RELATED"/>
    <property type="match status" value="1"/>
</dbReference>
<evidence type="ECO:0000313" key="2">
    <source>
        <dbReference type="EMBL" id="PWR06970.1"/>
    </source>
</evidence>
<proteinExistence type="predicted"/>
<dbReference type="InterPro" id="IPR029058">
    <property type="entry name" value="AB_hydrolase_fold"/>
</dbReference>
<comment type="caution">
    <text evidence="2">The sequence shown here is derived from an EMBL/GenBank/DDBJ whole genome shotgun (WGS) entry which is preliminary data.</text>
</comment>
<evidence type="ECO:0000259" key="1">
    <source>
        <dbReference type="Pfam" id="PF12697"/>
    </source>
</evidence>
<dbReference type="AlphaFoldDB" id="A0A317CYL3"/>
<dbReference type="GO" id="GO:0052689">
    <property type="term" value="F:carboxylic ester hydrolase activity"/>
    <property type="evidence" value="ECO:0007669"/>
    <property type="project" value="TreeGrafter"/>
</dbReference>
<feature type="domain" description="AB hydrolase-1" evidence="1">
    <location>
        <begin position="17"/>
        <end position="220"/>
    </location>
</feature>
<gene>
    <name evidence="2" type="ORF">DKT69_35600</name>
</gene>
<protein>
    <submittedName>
        <fullName evidence="2">Alpha/beta hydrolase</fullName>
    </submittedName>
</protein>
<reference evidence="2 3" key="1">
    <citation type="submission" date="2018-05" db="EMBL/GenBank/DDBJ databases">
        <title>Micromonosporas from Atacama Desert.</title>
        <authorList>
            <person name="Carro L."/>
            <person name="Golinska P."/>
            <person name="Klenk H.-P."/>
            <person name="Goodfellow M."/>
        </authorList>
    </citation>
    <scope>NUCLEOTIDE SEQUENCE [LARGE SCALE GENOMIC DNA]</scope>
    <source>
        <strain evidence="2 3">4G51</strain>
    </source>
</reference>
<keyword evidence="2" id="KW-0378">Hydrolase</keyword>